<comment type="caution">
    <text evidence="6">The sequence shown here is derived from an EMBL/GenBank/DDBJ whole genome shotgun (WGS) entry which is preliminary data.</text>
</comment>
<dbReference type="PROSITE" id="PS50977">
    <property type="entry name" value="HTH_TETR_2"/>
    <property type="match status" value="1"/>
</dbReference>
<keyword evidence="7" id="KW-1185">Reference proteome</keyword>
<evidence type="ECO:0000256" key="1">
    <source>
        <dbReference type="ARBA" id="ARBA00023015"/>
    </source>
</evidence>
<dbReference type="PANTHER" id="PTHR47506:SF10">
    <property type="entry name" value="TRANSCRIPTIONAL REGULATORY PROTEIN"/>
    <property type="match status" value="1"/>
</dbReference>
<dbReference type="InterPro" id="IPR011075">
    <property type="entry name" value="TetR_C"/>
</dbReference>
<evidence type="ECO:0000256" key="3">
    <source>
        <dbReference type="ARBA" id="ARBA00023163"/>
    </source>
</evidence>
<feature type="DNA-binding region" description="H-T-H motif" evidence="4">
    <location>
        <begin position="29"/>
        <end position="48"/>
    </location>
</feature>
<dbReference type="Gene3D" id="1.10.10.60">
    <property type="entry name" value="Homeodomain-like"/>
    <property type="match status" value="1"/>
</dbReference>
<evidence type="ECO:0000313" key="6">
    <source>
        <dbReference type="EMBL" id="MFC0541323.1"/>
    </source>
</evidence>
<dbReference type="InterPro" id="IPR036271">
    <property type="entry name" value="Tet_transcr_reg_TetR-rel_C_sf"/>
</dbReference>
<dbReference type="PANTHER" id="PTHR47506">
    <property type="entry name" value="TRANSCRIPTIONAL REGULATORY PROTEIN"/>
    <property type="match status" value="1"/>
</dbReference>
<keyword evidence="3" id="KW-0804">Transcription</keyword>
<name>A0ABV6MLZ7_9PSEU</name>
<proteinExistence type="predicted"/>
<reference evidence="6 7" key="1">
    <citation type="submission" date="2024-09" db="EMBL/GenBank/DDBJ databases">
        <authorList>
            <person name="Sun Q."/>
            <person name="Mori K."/>
        </authorList>
    </citation>
    <scope>NUCLEOTIDE SEQUENCE [LARGE SCALE GENOMIC DNA]</scope>
    <source>
        <strain evidence="6 7">TBRC 1432</strain>
    </source>
</reference>
<gene>
    <name evidence="6" type="ORF">ACFFH7_07500</name>
</gene>
<feature type="domain" description="HTH tetR-type" evidence="5">
    <location>
        <begin position="6"/>
        <end position="66"/>
    </location>
</feature>
<dbReference type="Pfam" id="PF00440">
    <property type="entry name" value="TetR_N"/>
    <property type="match status" value="1"/>
</dbReference>
<dbReference type="InterPro" id="IPR001647">
    <property type="entry name" value="HTH_TetR"/>
</dbReference>
<keyword evidence="2 4" id="KW-0238">DNA-binding</keyword>
<protein>
    <submittedName>
        <fullName evidence="6">TetR/AcrR family transcriptional regulator</fullName>
    </submittedName>
</protein>
<dbReference type="SUPFAM" id="SSF46689">
    <property type="entry name" value="Homeodomain-like"/>
    <property type="match status" value="1"/>
</dbReference>
<evidence type="ECO:0000259" key="5">
    <source>
        <dbReference type="PROSITE" id="PS50977"/>
    </source>
</evidence>
<dbReference type="SUPFAM" id="SSF48498">
    <property type="entry name" value="Tetracyclin repressor-like, C-terminal domain"/>
    <property type="match status" value="1"/>
</dbReference>
<dbReference type="Proteomes" id="UP001589810">
    <property type="component" value="Unassembled WGS sequence"/>
</dbReference>
<keyword evidence="1" id="KW-0805">Transcription regulation</keyword>
<evidence type="ECO:0000313" key="7">
    <source>
        <dbReference type="Proteomes" id="UP001589810"/>
    </source>
</evidence>
<dbReference type="RefSeq" id="WP_273942682.1">
    <property type="nucleotide sequence ID" value="NZ_CP097263.1"/>
</dbReference>
<dbReference type="InterPro" id="IPR009057">
    <property type="entry name" value="Homeodomain-like_sf"/>
</dbReference>
<dbReference type="Pfam" id="PF16925">
    <property type="entry name" value="TetR_C_13"/>
    <property type="match status" value="1"/>
</dbReference>
<sequence>MVRHKEFDPDTAVTDAMAVFWERGYEATSVHDLVERTGVGRRSMYDTFGDKHSLYLRALDRYIGDVEAGYEEKTSAAPDGLSAIRSAFDLLLQSPADDFRGCLVVNSSTELGPSDDEVAQRLSRHQDVSREMLSAQIRRGRRDGSVTDRIDPETAVAVAYNAWLGVRVQVRARTPRDQILHDVEKLLSLLNGSRT</sequence>
<accession>A0ABV6MLZ7</accession>
<evidence type="ECO:0000256" key="2">
    <source>
        <dbReference type="ARBA" id="ARBA00023125"/>
    </source>
</evidence>
<dbReference type="Gene3D" id="1.10.357.10">
    <property type="entry name" value="Tetracycline Repressor, domain 2"/>
    <property type="match status" value="1"/>
</dbReference>
<organism evidence="6 7">
    <name type="scientific">Kutzneria chonburiensis</name>
    <dbReference type="NCBI Taxonomy" id="1483604"/>
    <lineage>
        <taxon>Bacteria</taxon>
        <taxon>Bacillati</taxon>
        <taxon>Actinomycetota</taxon>
        <taxon>Actinomycetes</taxon>
        <taxon>Pseudonocardiales</taxon>
        <taxon>Pseudonocardiaceae</taxon>
        <taxon>Kutzneria</taxon>
    </lineage>
</organism>
<evidence type="ECO:0000256" key="4">
    <source>
        <dbReference type="PROSITE-ProRule" id="PRU00335"/>
    </source>
</evidence>
<dbReference type="EMBL" id="JBHLUD010000002">
    <property type="protein sequence ID" value="MFC0541323.1"/>
    <property type="molecule type" value="Genomic_DNA"/>
</dbReference>